<dbReference type="EMBL" id="VFPG01000001">
    <property type="protein sequence ID" value="TQM29440.1"/>
    <property type="molecule type" value="Genomic_DNA"/>
</dbReference>
<dbReference type="Proteomes" id="UP000316331">
    <property type="component" value="Unassembled WGS sequence"/>
</dbReference>
<comment type="caution">
    <text evidence="4">The sequence shown here is derived from an EMBL/GenBank/DDBJ whole genome shotgun (WGS) entry which is preliminary data.</text>
</comment>
<evidence type="ECO:0000313" key="5">
    <source>
        <dbReference type="Proteomes" id="UP000316331"/>
    </source>
</evidence>
<accession>A0A543F6Q7</accession>
<reference evidence="4 5" key="1">
    <citation type="submission" date="2019-06" db="EMBL/GenBank/DDBJ databases">
        <title>Sequencing the genomes of 1000 actinobacteria strains.</title>
        <authorList>
            <person name="Klenk H.-P."/>
        </authorList>
    </citation>
    <scope>NUCLEOTIDE SEQUENCE [LARGE SCALE GENOMIC DNA]</scope>
    <source>
        <strain evidence="4 5">DSM 103495</strain>
    </source>
</reference>
<proteinExistence type="predicted"/>
<dbReference type="AlphaFoldDB" id="A0A543F6Q7"/>
<feature type="domain" description="DUF732" evidence="3">
    <location>
        <begin position="104"/>
        <end position="182"/>
    </location>
</feature>
<dbReference type="Pfam" id="PF05305">
    <property type="entry name" value="DUF732"/>
    <property type="match status" value="1"/>
</dbReference>
<dbReference type="InterPro" id="IPR007969">
    <property type="entry name" value="DUF732"/>
</dbReference>
<feature type="signal peptide" evidence="2">
    <location>
        <begin position="1"/>
        <end position="23"/>
    </location>
</feature>
<gene>
    <name evidence="4" type="ORF">FB390_1042</name>
</gene>
<name>A0A543F6Q7_9NOCA</name>
<evidence type="ECO:0000313" key="4">
    <source>
        <dbReference type="EMBL" id="TQM29440.1"/>
    </source>
</evidence>
<dbReference type="OrthoDB" id="4560359at2"/>
<protein>
    <submittedName>
        <fullName evidence="4">Uncharacterized protein DUF732</fullName>
    </submittedName>
</protein>
<keyword evidence="2" id="KW-0732">Signal</keyword>
<feature type="compositionally biased region" description="Low complexity" evidence="1">
    <location>
        <begin position="29"/>
        <end position="56"/>
    </location>
</feature>
<feature type="region of interest" description="Disordered" evidence="1">
    <location>
        <begin position="23"/>
        <end position="104"/>
    </location>
</feature>
<dbReference type="PROSITE" id="PS51257">
    <property type="entry name" value="PROKAR_LIPOPROTEIN"/>
    <property type="match status" value="1"/>
</dbReference>
<organism evidence="4 5">
    <name type="scientific">Nocardia bhagyanarayanae</name>
    <dbReference type="NCBI Taxonomy" id="1215925"/>
    <lineage>
        <taxon>Bacteria</taxon>
        <taxon>Bacillati</taxon>
        <taxon>Actinomycetota</taxon>
        <taxon>Actinomycetes</taxon>
        <taxon>Mycobacteriales</taxon>
        <taxon>Nocardiaceae</taxon>
        <taxon>Nocardia</taxon>
    </lineage>
</organism>
<evidence type="ECO:0000256" key="1">
    <source>
        <dbReference type="SAM" id="MobiDB-lite"/>
    </source>
</evidence>
<feature type="compositionally biased region" description="Pro residues" evidence="1">
    <location>
        <begin position="67"/>
        <end position="77"/>
    </location>
</feature>
<dbReference type="RefSeq" id="WP_141807908.1">
    <property type="nucleotide sequence ID" value="NZ_VFPG01000001.1"/>
</dbReference>
<keyword evidence="5" id="KW-1185">Reference proteome</keyword>
<feature type="chain" id="PRO_5038532065" evidence="2">
    <location>
        <begin position="24"/>
        <end position="183"/>
    </location>
</feature>
<evidence type="ECO:0000256" key="2">
    <source>
        <dbReference type="SAM" id="SignalP"/>
    </source>
</evidence>
<sequence>MHRTRGKVLGVAVAIAATGLLSACGDNDSTATSTPTLKPTTTTSSPAAAAPTSPAETGHEGHETAPAPAPEQAPPPAETVAPERPEPVPTNVVPPADTSNLTEKDRKFLDALKAQGITPSSPDIALSIGSYVCQGVASGASEQDLTTFVNAMAGSDPSFDPAKMPVEQAGQIYIQTAKQNYCQ</sequence>
<evidence type="ECO:0000259" key="3">
    <source>
        <dbReference type="Pfam" id="PF05305"/>
    </source>
</evidence>